<dbReference type="AlphaFoldDB" id="A0A224YFA7"/>
<proteinExistence type="predicted"/>
<evidence type="ECO:0000313" key="1">
    <source>
        <dbReference type="EMBL" id="MAA13131.1"/>
    </source>
</evidence>
<organism evidence="1">
    <name type="scientific">Rhipicephalus zambeziensis</name>
    <dbReference type="NCBI Taxonomy" id="60191"/>
    <lineage>
        <taxon>Eukaryota</taxon>
        <taxon>Metazoa</taxon>
        <taxon>Ecdysozoa</taxon>
        <taxon>Arthropoda</taxon>
        <taxon>Chelicerata</taxon>
        <taxon>Arachnida</taxon>
        <taxon>Acari</taxon>
        <taxon>Parasitiformes</taxon>
        <taxon>Ixodida</taxon>
        <taxon>Ixodoidea</taxon>
        <taxon>Ixodidae</taxon>
        <taxon>Rhipicephalinae</taxon>
        <taxon>Rhipicephalus</taxon>
        <taxon>Rhipicephalus</taxon>
    </lineage>
</organism>
<protein>
    <submittedName>
        <fullName evidence="1">Uncharacterized protein</fullName>
    </submittedName>
</protein>
<name>A0A224YFA7_9ACAR</name>
<dbReference type="EMBL" id="GFPF01001985">
    <property type="protein sequence ID" value="MAA13131.1"/>
    <property type="molecule type" value="Transcribed_RNA"/>
</dbReference>
<reference evidence="1" key="1">
    <citation type="journal article" date="2017" name="Parasit. Vectors">
        <title>Sialotranscriptomics of Rhipicephalus zambeziensis reveals intricate expression profiles of secretory proteins and suggests tight temporal transcriptional regulation during blood-feeding.</title>
        <authorList>
            <person name="de Castro M.H."/>
            <person name="de Klerk D."/>
            <person name="Pienaar R."/>
            <person name="Rees D.J.G."/>
            <person name="Mans B.J."/>
        </authorList>
    </citation>
    <scope>NUCLEOTIDE SEQUENCE</scope>
    <source>
        <tissue evidence="1">Salivary glands</tissue>
    </source>
</reference>
<accession>A0A224YFA7</accession>
<sequence length="136" mass="15432">MITDSMADEGGEKIKPLKENAMRNHLEAVRAIHIYIYNIYIHTTAHRQRATSSTNEGAVMYIHILQRGGLYFQFSRLMRMQTTAVIPRNSFVLNAGSSQTSVQHVAPLKTPPTNSLPLYRPSRCYTCPMKQPMPQP</sequence>